<feature type="transmembrane region" description="Helical" evidence="4">
    <location>
        <begin position="351"/>
        <end position="371"/>
    </location>
</feature>
<feature type="transmembrane region" description="Helical" evidence="4">
    <location>
        <begin position="214"/>
        <end position="242"/>
    </location>
</feature>
<feature type="transmembrane region" description="Helical" evidence="4">
    <location>
        <begin position="248"/>
        <end position="267"/>
    </location>
</feature>
<protein>
    <submittedName>
        <fullName evidence="5">Predicted arabinose efflux permease, MFS family</fullName>
    </submittedName>
</protein>
<dbReference type="InterPro" id="IPR011701">
    <property type="entry name" value="MFS"/>
</dbReference>
<feature type="transmembrane region" description="Helical" evidence="4">
    <location>
        <begin position="84"/>
        <end position="107"/>
    </location>
</feature>
<evidence type="ECO:0000256" key="3">
    <source>
        <dbReference type="ARBA" id="ARBA00023136"/>
    </source>
</evidence>
<dbReference type="InterPro" id="IPR047769">
    <property type="entry name" value="MFS_ArsJ"/>
</dbReference>
<keyword evidence="1 4" id="KW-0812">Transmembrane</keyword>
<dbReference type="AlphaFoldDB" id="A0A1G8MPP1"/>
<dbReference type="SUPFAM" id="SSF103473">
    <property type="entry name" value="MFS general substrate transporter"/>
    <property type="match status" value="1"/>
</dbReference>
<dbReference type="Gene3D" id="1.20.1250.20">
    <property type="entry name" value="MFS general substrate transporter like domains"/>
    <property type="match status" value="2"/>
</dbReference>
<dbReference type="OrthoDB" id="186809at2"/>
<dbReference type="InterPro" id="IPR036259">
    <property type="entry name" value="MFS_trans_sf"/>
</dbReference>
<feature type="transmembrane region" description="Helical" evidence="4">
    <location>
        <begin position="160"/>
        <end position="193"/>
    </location>
</feature>
<feature type="transmembrane region" description="Helical" evidence="4">
    <location>
        <begin position="47"/>
        <end position="72"/>
    </location>
</feature>
<dbReference type="RefSeq" id="WP_090268062.1">
    <property type="nucleotide sequence ID" value="NZ_FNDS01000016.1"/>
</dbReference>
<dbReference type="PANTHER" id="PTHR23547">
    <property type="entry name" value="MAJOR FACILITATOR SUPERFAMILY DOMAIN, GENERAL SUBSTRATE TRANSPORTER"/>
    <property type="match status" value="1"/>
</dbReference>
<dbReference type="PANTHER" id="PTHR23547:SF1">
    <property type="entry name" value="MAJOR FACILITATOR SUPERFAMILY MFS_1"/>
    <property type="match status" value="1"/>
</dbReference>
<evidence type="ECO:0000256" key="4">
    <source>
        <dbReference type="SAM" id="Phobius"/>
    </source>
</evidence>
<reference evidence="6" key="1">
    <citation type="submission" date="2016-10" db="EMBL/GenBank/DDBJ databases">
        <authorList>
            <person name="Varghese N."/>
            <person name="Submissions S."/>
        </authorList>
    </citation>
    <scope>NUCLEOTIDE SEQUENCE [LARGE SCALE GENOMIC DNA]</scope>
    <source>
        <strain evidence="6">CCM 7469</strain>
    </source>
</reference>
<dbReference type="STRING" id="428992.SAMN05216272_11665"/>
<gene>
    <name evidence="5" type="ORF">SAMN05216272_11665</name>
</gene>
<sequence length="410" mass="43898">MKALSSLSPEVRQYLLVTGNYWAFTLTDGALRMLVVLHFHSLGYSPLQIAALFLFYEFFGVVTNLVGGYLGARLGLNRTMNIGLAMQVVALLMLTVPSALLTIPWVMGAQALSGIAKDLNKMSAKSSIKLLVPDAQQGKLYKWVAILTGSKNALKGVGFFLGGALLAVLGFKGAVLAMALVLALIWIGSMLSLKKDLGKAKAKPKFRDMLSKSRAINILSAARMFLFGARDVWFVVALPVYLSETLGWDFWLVGGFLAAWVIGYGIVQSFAPALTGKKRGHVPDGRAAFAWALVLAALPAAIALGLDMNLSAQIVLLGGLMLFGALFAVNSSLHSYLIVSYAKEDGVSLDVGFYYMSNAMGRLIGTVLSGWVFQAYGLVACLWISAVFVLLAALISIALPRHAEVIAAPQ</sequence>
<keyword evidence="2 4" id="KW-1133">Transmembrane helix</keyword>
<feature type="transmembrane region" description="Helical" evidence="4">
    <location>
        <begin position="288"/>
        <end position="306"/>
    </location>
</feature>
<proteinExistence type="predicted"/>
<dbReference type="EMBL" id="FNDS01000016">
    <property type="protein sequence ID" value="SDI69998.1"/>
    <property type="molecule type" value="Genomic_DNA"/>
</dbReference>
<dbReference type="Pfam" id="PF07690">
    <property type="entry name" value="MFS_1"/>
    <property type="match status" value="1"/>
</dbReference>
<feature type="transmembrane region" description="Helical" evidence="4">
    <location>
        <begin position="21"/>
        <end position="41"/>
    </location>
</feature>
<accession>A0A1G8MPP1</accession>
<keyword evidence="6" id="KW-1185">Reference proteome</keyword>
<feature type="transmembrane region" description="Helical" evidence="4">
    <location>
        <begin position="377"/>
        <end position="399"/>
    </location>
</feature>
<dbReference type="GO" id="GO:0022857">
    <property type="term" value="F:transmembrane transporter activity"/>
    <property type="evidence" value="ECO:0007669"/>
    <property type="project" value="InterPro"/>
</dbReference>
<keyword evidence="3 4" id="KW-0472">Membrane</keyword>
<feature type="transmembrane region" description="Helical" evidence="4">
    <location>
        <begin position="312"/>
        <end position="339"/>
    </location>
</feature>
<evidence type="ECO:0000256" key="1">
    <source>
        <dbReference type="ARBA" id="ARBA00022692"/>
    </source>
</evidence>
<dbReference type="NCBIfam" id="NF033734">
    <property type="entry name" value="MFS_ArsJ"/>
    <property type="match status" value="1"/>
</dbReference>
<dbReference type="Proteomes" id="UP000199636">
    <property type="component" value="Unassembled WGS sequence"/>
</dbReference>
<name>A0A1G8MPP1_9PSED</name>
<evidence type="ECO:0000313" key="6">
    <source>
        <dbReference type="Proteomes" id="UP000199636"/>
    </source>
</evidence>
<evidence type="ECO:0000313" key="5">
    <source>
        <dbReference type="EMBL" id="SDI69998.1"/>
    </source>
</evidence>
<organism evidence="5 6">
    <name type="scientific">Pseudomonas panipatensis</name>
    <dbReference type="NCBI Taxonomy" id="428992"/>
    <lineage>
        <taxon>Bacteria</taxon>
        <taxon>Pseudomonadati</taxon>
        <taxon>Pseudomonadota</taxon>
        <taxon>Gammaproteobacteria</taxon>
        <taxon>Pseudomonadales</taxon>
        <taxon>Pseudomonadaceae</taxon>
        <taxon>Pseudomonas</taxon>
    </lineage>
</organism>
<evidence type="ECO:0000256" key="2">
    <source>
        <dbReference type="ARBA" id="ARBA00022989"/>
    </source>
</evidence>